<reference evidence="6" key="1">
    <citation type="submission" date="2015-02" db="EMBL/GenBank/DDBJ databases">
        <authorList>
            <person name="Chooi Y.-H."/>
        </authorList>
    </citation>
    <scope>NUCLEOTIDE SEQUENCE [LARGE SCALE GENOMIC DNA]</scope>
    <source>
        <strain evidence="6">strain Y</strain>
    </source>
</reference>
<dbReference type="Pfam" id="PF13302">
    <property type="entry name" value="Acetyltransf_3"/>
    <property type="match status" value="1"/>
</dbReference>
<evidence type="ECO:0000313" key="5">
    <source>
        <dbReference type="EMBL" id="CPR17718.1"/>
    </source>
</evidence>
<dbReference type="InterPro" id="IPR000182">
    <property type="entry name" value="GNAT_dom"/>
</dbReference>
<evidence type="ECO:0000313" key="6">
    <source>
        <dbReference type="Proteomes" id="UP000033187"/>
    </source>
</evidence>
<sequence length="195" mass="22180">MVGRLWHLVMKRMQGSEIRTRRLRLRELTQADARRIAEIGADWDIASMTSRMPYPYSEAAADQWINGIHDKEVVRGIALDGQLIGVTGYLPDEDGQSAEIGYWLGKSYWGQGYATEAAAALIAYCFRRERFSHVTCGHYIDNPASERVIAKLGFTPIGRNRCWCEARNAEVDALRYELKRPQTAWLRFQGPSRAA</sequence>
<dbReference type="Gene3D" id="3.40.630.30">
    <property type="match status" value="1"/>
</dbReference>
<evidence type="ECO:0000256" key="1">
    <source>
        <dbReference type="ARBA" id="ARBA00022679"/>
    </source>
</evidence>
<gene>
    <name evidence="5" type="ORF">YBN1229_v1_1385</name>
</gene>
<dbReference type="PANTHER" id="PTHR43792">
    <property type="entry name" value="GNAT FAMILY, PUTATIVE (AFU_ORTHOLOGUE AFUA_3G00765)-RELATED-RELATED"/>
    <property type="match status" value="1"/>
</dbReference>
<evidence type="ECO:0000259" key="4">
    <source>
        <dbReference type="PROSITE" id="PS51186"/>
    </source>
</evidence>
<organism evidence="5 6">
    <name type="scientific">Candidatus Filomicrobium marinum</name>
    <dbReference type="NCBI Taxonomy" id="1608628"/>
    <lineage>
        <taxon>Bacteria</taxon>
        <taxon>Pseudomonadati</taxon>
        <taxon>Pseudomonadota</taxon>
        <taxon>Alphaproteobacteria</taxon>
        <taxon>Hyphomicrobiales</taxon>
        <taxon>Hyphomicrobiaceae</taxon>
        <taxon>Filomicrobium</taxon>
    </lineage>
</organism>
<dbReference type="KEGG" id="fiy:BN1229_v1_1385"/>
<dbReference type="EMBL" id="LN829119">
    <property type="protein sequence ID" value="CPR17718.1"/>
    <property type="molecule type" value="Genomic_DNA"/>
</dbReference>
<dbReference type="PANTHER" id="PTHR43792:SF8">
    <property type="entry name" value="[RIBOSOMAL PROTEIN US5]-ALANINE N-ACETYLTRANSFERASE"/>
    <property type="match status" value="1"/>
</dbReference>
<comment type="similarity">
    <text evidence="3">Belongs to the acetyltransferase family. RimJ subfamily.</text>
</comment>
<keyword evidence="6" id="KW-1185">Reference proteome</keyword>
<feature type="domain" description="N-acetyltransferase" evidence="4">
    <location>
        <begin position="23"/>
        <end position="181"/>
    </location>
</feature>
<dbReference type="Proteomes" id="UP000033187">
    <property type="component" value="Chromosome 1"/>
</dbReference>
<dbReference type="InterPro" id="IPR051531">
    <property type="entry name" value="N-acetyltransferase"/>
</dbReference>
<name>A0A0D6JE29_9HYPH</name>
<dbReference type="PROSITE" id="PS51186">
    <property type="entry name" value="GNAT"/>
    <property type="match status" value="1"/>
</dbReference>
<dbReference type="KEGG" id="fil:BN1229_v1_1386"/>
<evidence type="ECO:0000256" key="2">
    <source>
        <dbReference type="ARBA" id="ARBA00023315"/>
    </source>
</evidence>
<dbReference type="SUPFAM" id="SSF55729">
    <property type="entry name" value="Acyl-CoA N-acyltransferases (Nat)"/>
    <property type="match status" value="1"/>
</dbReference>
<keyword evidence="1 5" id="KW-0808">Transferase</keyword>
<dbReference type="InterPro" id="IPR016181">
    <property type="entry name" value="Acyl_CoA_acyltransferase"/>
</dbReference>
<evidence type="ECO:0000256" key="3">
    <source>
        <dbReference type="ARBA" id="ARBA00038502"/>
    </source>
</evidence>
<keyword evidence="2" id="KW-0012">Acyltransferase</keyword>
<accession>A0A0D6JE29</accession>
<proteinExistence type="inferred from homology"/>
<dbReference type="AlphaFoldDB" id="A0A0D6JE29"/>
<dbReference type="RefSeq" id="WP_244465026.1">
    <property type="nucleotide sequence ID" value="NZ_LN829118.1"/>
</dbReference>
<dbReference type="GO" id="GO:0016747">
    <property type="term" value="F:acyltransferase activity, transferring groups other than amino-acyl groups"/>
    <property type="evidence" value="ECO:0007669"/>
    <property type="project" value="InterPro"/>
</dbReference>
<protein>
    <submittedName>
        <fullName evidence="5">GCN5 family acetyltransferase</fullName>
    </submittedName>
</protein>